<keyword evidence="2" id="KW-1185">Reference proteome</keyword>
<dbReference type="AlphaFoldDB" id="A0A0D7CNA5"/>
<gene>
    <name evidence="1" type="ORF">SNA_15055</name>
</gene>
<accession>A0A0D7CNA5</accession>
<evidence type="ECO:0000313" key="2">
    <source>
        <dbReference type="Proteomes" id="UP000032458"/>
    </source>
</evidence>
<protein>
    <submittedName>
        <fullName evidence="1">Uncharacterized protein</fullName>
    </submittedName>
</protein>
<evidence type="ECO:0000313" key="1">
    <source>
        <dbReference type="EMBL" id="KIZ17335.1"/>
    </source>
</evidence>
<proteinExistence type="predicted"/>
<comment type="caution">
    <text evidence="1">The sequence shown here is derived from an EMBL/GenBank/DDBJ whole genome shotgun (WGS) entry which is preliminary data.</text>
</comment>
<dbReference type="PATRIC" id="fig|1240678.4.peg.3160"/>
<name>A0A0D7CNA5_9ACTN</name>
<dbReference type="Proteomes" id="UP000032458">
    <property type="component" value="Unassembled WGS sequence"/>
</dbReference>
<organism evidence="1 2">
    <name type="scientific">Streptomyces natalensis ATCC 27448</name>
    <dbReference type="NCBI Taxonomy" id="1240678"/>
    <lineage>
        <taxon>Bacteria</taxon>
        <taxon>Bacillati</taxon>
        <taxon>Actinomycetota</taxon>
        <taxon>Actinomycetes</taxon>
        <taxon>Kitasatosporales</taxon>
        <taxon>Streptomycetaceae</taxon>
        <taxon>Streptomyces</taxon>
    </lineage>
</organism>
<reference evidence="1 2" key="1">
    <citation type="submission" date="2014-09" db="EMBL/GenBank/DDBJ databases">
        <title>Draft genome sequence of Streptomyces natalensis ATCC 27448, producer of the antifungal pimaricin.</title>
        <authorList>
            <person name="Mendes M.V."/>
            <person name="Beites T."/>
            <person name="Pires S."/>
            <person name="Santos C.L."/>
            <person name="Moradas-Ferreira P."/>
        </authorList>
    </citation>
    <scope>NUCLEOTIDE SEQUENCE [LARGE SCALE GENOMIC DNA]</scope>
    <source>
        <strain evidence="1 2">ATCC 27448</strain>
    </source>
</reference>
<dbReference type="EMBL" id="JRKI01000023">
    <property type="protein sequence ID" value="KIZ17335.1"/>
    <property type="molecule type" value="Genomic_DNA"/>
</dbReference>
<sequence>MSSSGKHGYVKMHWYGVEFGMDKYLIGKLSGGIGAVGGVSGLAAAMGATGPAAPVVGAVAGLLVAQMYVCQHENGWSILYAVGVPPYGAVVCNPFG</sequence>